<evidence type="ECO:0000313" key="3">
    <source>
        <dbReference type="EMBL" id="GLI24817.1"/>
    </source>
</evidence>
<evidence type="ECO:0000313" key="6">
    <source>
        <dbReference type="Proteomes" id="UP001245370"/>
    </source>
</evidence>
<feature type="region of interest" description="Disordered" evidence="1">
    <location>
        <begin position="23"/>
        <end position="93"/>
    </location>
</feature>
<accession>A0A9W6CT54</accession>
<keyword evidence="6" id="KW-1185">Reference proteome</keyword>
<dbReference type="EMBL" id="JAVDPY010000010">
    <property type="protein sequence ID" value="MDR6336156.1"/>
    <property type="molecule type" value="Genomic_DNA"/>
</dbReference>
<reference evidence="3" key="1">
    <citation type="submission" date="2022-12" db="EMBL/GenBank/DDBJ databases">
        <title>Reference genome sequencing for broad-spectrum identification of bacterial and archaeal isolates by mass spectrometry.</title>
        <authorList>
            <person name="Sekiguchi Y."/>
            <person name="Tourlousse D.M."/>
        </authorList>
    </citation>
    <scope>NUCLEOTIDE SEQUENCE</scope>
    <source>
        <strain evidence="3">301</strain>
    </source>
</reference>
<feature type="chain" id="PRO_5040944318" evidence="2">
    <location>
        <begin position="23"/>
        <end position="129"/>
    </location>
</feature>
<evidence type="ECO:0000256" key="2">
    <source>
        <dbReference type="SAM" id="SignalP"/>
    </source>
</evidence>
<dbReference type="AlphaFoldDB" id="A0A9W6CT54"/>
<dbReference type="Proteomes" id="UP001245370">
    <property type="component" value="Unassembled WGS sequence"/>
</dbReference>
<protein>
    <submittedName>
        <fullName evidence="4">Cytoskeletal protein RodZ</fullName>
    </submittedName>
</protein>
<sequence>MRARTAILALTFAAAFAAPGFAQGTTAPATTKPAATTPPAATTTPPAATTPATTSTPAKPAATAPAATGAGTAAKPGAKPSAGATAAHQRQEACGAEWRAAKAAGKIPAGQTWPKYWSACNTRLKAQGK</sequence>
<organism evidence="3 5">
    <name type="scientific">Xanthobacter flavus</name>
    <dbReference type="NCBI Taxonomy" id="281"/>
    <lineage>
        <taxon>Bacteria</taxon>
        <taxon>Pseudomonadati</taxon>
        <taxon>Pseudomonadota</taxon>
        <taxon>Alphaproteobacteria</taxon>
        <taxon>Hyphomicrobiales</taxon>
        <taxon>Xanthobacteraceae</taxon>
        <taxon>Xanthobacter</taxon>
    </lineage>
</organism>
<evidence type="ECO:0000313" key="5">
    <source>
        <dbReference type="Proteomes" id="UP001144397"/>
    </source>
</evidence>
<feature type="signal peptide" evidence="2">
    <location>
        <begin position="1"/>
        <end position="22"/>
    </location>
</feature>
<dbReference type="GeneID" id="95765262"/>
<gene>
    <name evidence="4" type="ORF">GGQ86_004654</name>
    <name evidence="3" type="ORF">XFLAVUS301_44910</name>
</gene>
<evidence type="ECO:0000256" key="1">
    <source>
        <dbReference type="SAM" id="MobiDB-lite"/>
    </source>
</evidence>
<keyword evidence="2" id="KW-0732">Signal</keyword>
<evidence type="ECO:0000313" key="4">
    <source>
        <dbReference type="EMBL" id="MDR6336156.1"/>
    </source>
</evidence>
<comment type="caution">
    <text evidence="3">The sequence shown here is derived from an EMBL/GenBank/DDBJ whole genome shotgun (WGS) entry which is preliminary data.</text>
</comment>
<reference evidence="4 6" key="2">
    <citation type="submission" date="2023-07" db="EMBL/GenBank/DDBJ databases">
        <title>Genomic Encyclopedia of Type Strains, Phase IV (KMG-IV): sequencing the most valuable type-strain genomes for metagenomic binning, comparative biology and taxonomic classification.</title>
        <authorList>
            <person name="Goeker M."/>
        </authorList>
    </citation>
    <scope>NUCLEOTIDE SEQUENCE [LARGE SCALE GENOMIC DNA]</scope>
    <source>
        <strain evidence="4 6">DSM 338</strain>
    </source>
</reference>
<feature type="compositionally biased region" description="Low complexity" evidence="1">
    <location>
        <begin position="23"/>
        <end position="87"/>
    </location>
</feature>
<proteinExistence type="predicted"/>
<dbReference type="RefSeq" id="WP_281809541.1">
    <property type="nucleotide sequence ID" value="NZ_BSDO01000009.1"/>
</dbReference>
<dbReference type="Proteomes" id="UP001144397">
    <property type="component" value="Unassembled WGS sequence"/>
</dbReference>
<name>A0A9W6CT54_XANFL</name>
<dbReference type="EMBL" id="BSDO01000009">
    <property type="protein sequence ID" value="GLI24817.1"/>
    <property type="molecule type" value="Genomic_DNA"/>
</dbReference>